<evidence type="ECO:0000256" key="4">
    <source>
        <dbReference type="ARBA" id="ARBA00020837"/>
    </source>
</evidence>
<gene>
    <name evidence="12" type="primary">pduL</name>
    <name evidence="12" type="ORF">QBE54_10665</name>
</gene>
<evidence type="ECO:0000256" key="3">
    <source>
        <dbReference type="ARBA" id="ARBA00012206"/>
    </source>
</evidence>
<keyword evidence="10" id="KW-1283">Bacterial microcompartment</keyword>
<reference evidence="12 13" key="1">
    <citation type="submission" date="2023-03" db="EMBL/GenBank/DDBJ databases">
        <title>Novel Species.</title>
        <authorList>
            <person name="Ma S."/>
        </authorList>
    </citation>
    <scope>NUCLEOTIDE SEQUENCE [LARGE SCALE GENOMIC DNA]</scope>
    <source>
        <strain evidence="12 13">B11</strain>
    </source>
</reference>
<evidence type="ECO:0000256" key="9">
    <source>
        <dbReference type="ARBA" id="ARBA00024322"/>
    </source>
</evidence>
<evidence type="ECO:0000256" key="6">
    <source>
        <dbReference type="ARBA" id="ARBA00022723"/>
    </source>
</evidence>
<name>A0ABZ2YAM0_9BACT</name>
<dbReference type="RefSeq" id="WP_369018183.1">
    <property type="nucleotide sequence ID" value="NZ_CP121689.1"/>
</dbReference>
<evidence type="ECO:0000313" key="12">
    <source>
        <dbReference type="EMBL" id="WZL76029.1"/>
    </source>
</evidence>
<accession>A0ABZ2YAM0</accession>
<evidence type="ECO:0000256" key="2">
    <source>
        <dbReference type="ARBA" id="ARBA00007342"/>
    </source>
</evidence>
<dbReference type="EMBL" id="CP121689">
    <property type="protein sequence ID" value="WZL76029.1"/>
    <property type="molecule type" value="Genomic_DNA"/>
</dbReference>
<proteinExistence type="inferred from homology"/>
<protein>
    <recommendedName>
        <fullName evidence="4 11">Phosphate propanoyltransferase</fullName>
        <ecNumber evidence="3 11">2.3.1.222</ecNumber>
    </recommendedName>
</protein>
<comment type="function">
    <text evidence="11">Involved in 1,2-propanediol (1,2-PD) degradation by catalyzing the conversion of propanoyl-CoA to propanoyl-phosphate.</text>
</comment>
<dbReference type="PANTHER" id="PTHR39453:SF1">
    <property type="entry name" value="PHOSPHATE PROPANOYLTRANSFERASE"/>
    <property type="match status" value="1"/>
</dbReference>
<evidence type="ECO:0000256" key="10">
    <source>
        <dbReference type="ARBA" id="ARBA00024446"/>
    </source>
</evidence>
<dbReference type="GO" id="GO:0016746">
    <property type="term" value="F:acyltransferase activity"/>
    <property type="evidence" value="ECO:0007669"/>
    <property type="project" value="UniProtKB-KW"/>
</dbReference>
<comment type="similarity">
    <text evidence="2 11">Belongs to the PduL family.</text>
</comment>
<keyword evidence="7" id="KW-0862">Zinc</keyword>
<evidence type="ECO:0000256" key="11">
    <source>
        <dbReference type="PIRNR" id="PIRNR010130"/>
    </source>
</evidence>
<dbReference type="Pfam" id="PF06130">
    <property type="entry name" value="PTAC"/>
    <property type="match status" value="1"/>
</dbReference>
<dbReference type="InterPro" id="IPR008300">
    <property type="entry name" value="PTAC"/>
</dbReference>
<comment type="catalytic activity">
    <reaction evidence="11">
        <text>propanoyl-CoA + phosphate = propanoyl phosphate + CoA</text>
        <dbReference type="Rhea" id="RHEA:28046"/>
        <dbReference type="ChEBI" id="CHEBI:43474"/>
        <dbReference type="ChEBI" id="CHEBI:57287"/>
        <dbReference type="ChEBI" id="CHEBI:57392"/>
        <dbReference type="ChEBI" id="CHEBI:58933"/>
        <dbReference type="EC" id="2.3.1.222"/>
    </reaction>
</comment>
<organism evidence="12 13">
    <name type="scientific">Thermatribacter velox</name>
    <dbReference type="NCBI Taxonomy" id="3039681"/>
    <lineage>
        <taxon>Bacteria</taxon>
        <taxon>Pseudomonadati</taxon>
        <taxon>Atribacterota</taxon>
        <taxon>Atribacteria</taxon>
        <taxon>Atribacterales</taxon>
        <taxon>Thermatribacteraceae</taxon>
        <taxon>Thermatribacter</taxon>
    </lineage>
</organism>
<evidence type="ECO:0000256" key="7">
    <source>
        <dbReference type="ARBA" id="ARBA00022833"/>
    </source>
</evidence>
<evidence type="ECO:0000313" key="13">
    <source>
        <dbReference type="Proteomes" id="UP001461341"/>
    </source>
</evidence>
<keyword evidence="6" id="KW-0479">Metal-binding</keyword>
<dbReference type="Proteomes" id="UP001461341">
    <property type="component" value="Chromosome"/>
</dbReference>
<evidence type="ECO:0000256" key="8">
    <source>
        <dbReference type="ARBA" id="ARBA00023315"/>
    </source>
</evidence>
<sequence length="224" mass="24644">MGIPEREIWEEIVKTVAEALSEELKLSKTTLEDGSFQVPVEVSNRHCHLTKETFEILFGKGKQLTPIRSLSQLGEFACEETVAVIGKNMRMLEKVRIVGPWRNYDQVELSFTDGFYLGLELPTRLSGDIANSSPITLVGPQGIIALKEGAIRAARHLHLSPEEAERFKLKNGDRVSVEIPGPNGLILNQVIVRVGPTGRLACHIDTDEANAAGLRGKGIGRVIR</sequence>
<comment type="cofactor">
    <cofactor evidence="1">
        <name>Zn(2+)</name>
        <dbReference type="ChEBI" id="CHEBI:29105"/>
    </cofactor>
</comment>
<evidence type="ECO:0000256" key="5">
    <source>
        <dbReference type="ARBA" id="ARBA00022679"/>
    </source>
</evidence>
<keyword evidence="8 11" id="KW-0012">Acyltransferase</keyword>
<comment type="pathway">
    <text evidence="11">Polyol metabolism; 1,2-propanediol degradation.</text>
</comment>
<evidence type="ECO:0000256" key="1">
    <source>
        <dbReference type="ARBA" id="ARBA00001947"/>
    </source>
</evidence>
<dbReference type="EC" id="2.3.1.222" evidence="3 11"/>
<dbReference type="PIRSF" id="PIRSF010130">
    <property type="entry name" value="PduL"/>
    <property type="match status" value="1"/>
</dbReference>
<comment type="subcellular location">
    <subcellularLocation>
        <location evidence="9">Bacterial microcompartment</location>
    </subcellularLocation>
</comment>
<dbReference type="NCBIfam" id="NF011652">
    <property type="entry name" value="PRK15070.1"/>
    <property type="match status" value="1"/>
</dbReference>
<dbReference type="PANTHER" id="PTHR39453">
    <property type="entry name" value="PHOSPHATE PROPANOYLTRANSFERASE"/>
    <property type="match status" value="1"/>
</dbReference>
<keyword evidence="13" id="KW-1185">Reference proteome</keyword>
<keyword evidence="5 11" id="KW-0808">Transferase</keyword>